<dbReference type="RefSeq" id="WP_243553653.1">
    <property type="nucleotide sequence ID" value="NZ_CP094528.1"/>
</dbReference>
<evidence type="ECO:0008006" key="4">
    <source>
        <dbReference type="Google" id="ProtNLM"/>
    </source>
</evidence>
<keyword evidence="1" id="KW-0812">Transmembrane</keyword>
<evidence type="ECO:0000256" key="1">
    <source>
        <dbReference type="SAM" id="Phobius"/>
    </source>
</evidence>
<accession>A0ABY4BXX3</accession>
<sequence>MIKIDSPMAENRPRPAVSHLHVGRLALTYGIGAALLLLPLAFTIEGIAVACTYAGNSDPTSQGHVREAMLQAELAGTFGVIVLTGCTIVAGMLARQARLNVLVVTLTGAVLMLLVTLPVSWLLVRPVGGAWLT</sequence>
<gene>
    <name evidence="2" type="ORF">MTO99_11015</name>
</gene>
<name>A0ABY4BXX3_9MICO</name>
<feature type="transmembrane region" description="Helical" evidence="1">
    <location>
        <begin position="75"/>
        <end position="94"/>
    </location>
</feature>
<organism evidence="2 3">
    <name type="scientific">Agromyces larvae</name>
    <dbReference type="NCBI Taxonomy" id="2929802"/>
    <lineage>
        <taxon>Bacteria</taxon>
        <taxon>Bacillati</taxon>
        <taxon>Actinomycetota</taxon>
        <taxon>Actinomycetes</taxon>
        <taxon>Micrococcales</taxon>
        <taxon>Microbacteriaceae</taxon>
        <taxon>Agromyces</taxon>
    </lineage>
</organism>
<feature type="transmembrane region" description="Helical" evidence="1">
    <location>
        <begin position="101"/>
        <end position="124"/>
    </location>
</feature>
<proteinExistence type="predicted"/>
<evidence type="ECO:0000313" key="2">
    <source>
        <dbReference type="EMBL" id="UOE42721.1"/>
    </source>
</evidence>
<dbReference type="Proteomes" id="UP000832097">
    <property type="component" value="Chromosome"/>
</dbReference>
<dbReference type="EMBL" id="CP094528">
    <property type="protein sequence ID" value="UOE42721.1"/>
    <property type="molecule type" value="Genomic_DNA"/>
</dbReference>
<protein>
    <recommendedName>
        <fullName evidence="4">DUF4345 domain-containing protein</fullName>
    </recommendedName>
</protein>
<feature type="transmembrane region" description="Helical" evidence="1">
    <location>
        <begin position="27"/>
        <end position="55"/>
    </location>
</feature>
<keyword evidence="1" id="KW-1133">Transmembrane helix</keyword>
<keyword evidence="1" id="KW-0472">Membrane</keyword>
<evidence type="ECO:0000313" key="3">
    <source>
        <dbReference type="Proteomes" id="UP000832097"/>
    </source>
</evidence>
<keyword evidence="3" id="KW-1185">Reference proteome</keyword>
<reference evidence="2 3" key="1">
    <citation type="submission" date="2022-03" db="EMBL/GenBank/DDBJ databases">
        <title>Mucilaginibacter sp. isolated from the gut of Protaetia brevitarsis seulensis larvae.</title>
        <authorList>
            <person name="Won M."/>
            <person name="Kim S.-J."/>
            <person name="Kwon S.-W."/>
        </authorList>
    </citation>
    <scope>NUCLEOTIDE SEQUENCE [LARGE SCALE GENOMIC DNA]</scope>
    <source>
        <strain evidence="2 3">CFWR-12</strain>
    </source>
</reference>